<dbReference type="Gene3D" id="1.10.10.1710">
    <property type="entry name" value="Deoxyribodipyrimidine photolyase-related"/>
    <property type="match status" value="1"/>
</dbReference>
<comment type="caution">
    <text evidence="1">The sequence shown here is derived from an EMBL/GenBank/DDBJ whole genome shotgun (WGS) entry which is preliminary data.</text>
</comment>
<organism evidence="1 2">
    <name type="scientific">Crossiella equi</name>
    <dbReference type="NCBI Taxonomy" id="130796"/>
    <lineage>
        <taxon>Bacteria</taxon>
        <taxon>Bacillati</taxon>
        <taxon>Actinomycetota</taxon>
        <taxon>Actinomycetes</taxon>
        <taxon>Pseudonocardiales</taxon>
        <taxon>Pseudonocardiaceae</taxon>
        <taxon>Crossiella</taxon>
    </lineage>
</organism>
<dbReference type="Gene3D" id="1.10.579.10">
    <property type="entry name" value="DNA Cyclobutane Dipyrimidine Photolyase, subunit A, domain 3"/>
    <property type="match status" value="1"/>
</dbReference>
<dbReference type="Gene3D" id="1.25.40.80">
    <property type="match status" value="1"/>
</dbReference>
<proteinExistence type="predicted"/>
<dbReference type="PANTHER" id="PTHR38657">
    <property type="entry name" value="SLR1343 PROTEIN"/>
    <property type="match status" value="1"/>
</dbReference>
<dbReference type="InterPro" id="IPR014729">
    <property type="entry name" value="Rossmann-like_a/b/a_fold"/>
</dbReference>
<dbReference type="SUPFAM" id="SSF48173">
    <property type="entry name" value="Cryptochrome/photolyase FAD-binding domain"/>
    <property type="match status" value="1"/>
</dbReference>
<dbReference type="Gene3D" id="3.40.50.620">
    <property type="entry name" value="HUPs"/>
    <property type="match status" value="1"/>
</dbReference>
<dbReference type="PANTHER" id="PTHR38657:SF1">
    <property type="entry name" value="SLR1343 PROTEIN"/>
    <property type="match status" value="1"/>
</dbReference>
<name>A0ABS5A6R7_9PSEU</name>
<dbReference type="EMBL" id="JAGIOO010000001">
    <property type="protein sequence ID" value="MBP2472288.1"/>
    <property type="molecule type" value="Genomic_DNA"/>
</dbReference>
<protein>
    <submittedName>
        <fullName evidence="1">Deoxyribodipyrimidine photolyase-related protein</fullName>
    </submittedName>
</protein>
<sequence length="496" mass="56036">MRATQREQAPLLLFGDQLGPHFRSGHEHRRVVLVESTAALARRPYHRQKLHLVLSGIRHLATELGEQAVLLRARTYREALRELGEPVLVHHPGSRAALRLVRELCAEGLVLDVLPTPAFALSHEDFTGWAAGRERFRMEEFYREQRQRFGMLLDGPGPAGGRWNFDTENRLPPPKGSARLGVVAPWFPEEDEVDAAVRADLDGMDLPVVGRDGPRWFAVTRAEALLALRHFLRHRLSAFGPYEDAVLTRDPTMAHSLLSVPLNHGLLHPLEVVRAAERAHREHGVPLPAVEGFVRQVLGWREYVWHLYWHLGPDYLRHNTFRATAALPPWWSELRPAQVRAACLRTALEGVRDRGWVHHIQRLMVLGNHALQRGYDPRALNEFFATAFVDGTPWVMPVNVVGMSQHADGGLVTTKPYLSGGAYLNRMSDHCGQCWFNPKLRSGARACPFTAGYWAWLDKNQASLGGNHRMAQALRGLGRIDDLGAVVRQEEEREIF</sequence>
<dbReference type="InterPro" id="IPR007357">
    <property type="entry name" value="PhrB-like"/>
</dbReference>
<dbReference type="InterPro" id="IPR036134">
    <property type="entry name" value="Crypto/Photolyase_FAD-like_sf"/>
</dbReference>
<evidence type="ECO:0000313" key="1">
    <source>
        <dbReference type="EMBL" id="MBP2472288.1"/>
    </source>
</evidence>
<dbReference type="RefSeq" id="WP_086781507.1">
    <property type="nucleotide sequence ID" value="NZ_JAGIOO010000001.1"/>
</dbReference>
<dbReference type="Pfam" id="PF04244">
    <property type="entry name" value="DPRP"/>
    <property type="match status" value="1"/>
</dbReference>
<gene>
    <name evidence="1" type="ORF">JOF53_001160</name>
</gene>
<dbReference type="InterPro" id="IPR052551">
    <property type="entry name" value="UV-DNA_repair_photolyase"/>
</dbReference>
<reference evidence="1 2" key="1">
    <citation type="submission" date="2021-03" db="EMBL/GenBank/DDBJ databases">
        <title>Sequencing the genomes of 1000 actinobacteria strains.</title>
        <authorList>
            <person name="Klenk H.-P."/>
        </authorList>
    </citation>
    <scope>NUCLEOTIDE SEQUENCE [LARGE SCALE GENOMIC DNA]</scope>
    <source>
        <strain evidence="1 2">DSM 44580</strain>
    </source>
</reference>
<evidence type="ECO:0000313" key="2">
    <source>
        <dbReference type="Proteomes" id="UP001519363"/>
    </source>
</evidence>
<dbReference type="Proteomes" id="UP001519363">
    <property type="component" value="Unassembled WGS sequence"/>
</dbReference>
<accession>A0ABS5A6R7</accession>
<keyword evidence="2" id="KW-1185">Reference proteome</keyword>